<dbReference type="Proteomes" id="UP000238563">
    <property type="component" value="Unassembled WGS sequence"/>
</dbReference>
<keyword evidence="2" id="KW-1185">Reference proteome</keyword>
<dbReference type="AlphaFoldDB" id="A0A2S9JZ31"/>
<comment type="caution">
    <text evidence="1">The sequence shown here is derived from an EMBL/GenBank/DDBJ whole genome shotgun (WGS) entry which is preliminary data.</text>
</comment>
<dbReference type="EMBL" id="PVBT01000001">
    <property type="protein sequence ID" value="PRD58603.1"/>
    <property type="molecule type" value="Genomic_DNA"/>
</dbReference>
<name>A0A2S9JZ31_9HYPH</name>
<accession>A0A2S9JZ31</accession>
<protein>
    <submittedName>
        <fullName evidence="1">Uncharacterized protein</fullName>
    </submittedName>
</protein>
<proteinExistence type="predicted"/>
<sequence length="97" mass="11141">MPFSSRDQRIHSTTDWDIMQQAHDRASKMLDRCPKTHARCNQLARIVIAIYESGVRDVDELAVMAANRELNVLAERGHFQKPFRLTPAGERPETLHS</sequence>
<evidence type="ECO:0000313" key="1">
    <source>
        <dbReference type="EMBL" id="PRD58603.1"/>
    </source>
</evidence>
<reference evidence="1 2" key="1">
    <citation type="submission" date="2018-02" db="EMBL/GenBank/DDBJ databases">
        <title>The draft genome of Phyllobacterium myrsinacearum DSM5892.</title>
        <authorList>
            <person name="Li L."/>
            <person name="Liu L."/>
            <person name="Zhang X."/>
            <person name="Wang T."/>
        </authorList>
    </citation>
    <scope>NUCLEOTIDE SEQUENCE [LARGE SCALE GENOMIC DNA]</scope>
    <source>
        <strain evidence="1 2">DSM 5892</strain>
    </source>
</reference>
<gene>
    <name evidence="1" type="ORF">C5750_05755</name>
</gene>
<evidence type="ECO:0000313" key="2">
    <source>
        <dbReference type="Proteomes" id="UP000238563"/>
    </source>
</evidence>
<organism evidence="1 2">
    <name type="scientific">Phyllobacterium myrsinacearum</name>
    <dbReference type="NCBI Taxonomy" id="28101"/>
    <lineage>
        <taxon>Bacteria</taxon>
        <taxon>Pseudomonadati</taxon>
        <taxon>Pseudomonadota</taxon>
        <taxon>Alphaproteobacteria</taxon>
        <taxon>Hyphomicrobiales</taxon>
        <taxon>Phyllobacteriaceae</taxon>
        <taxon>Phyllobacterium</taxon>
    </lineage>
</organism>